<evidence type="ECO:0000256" key="2">
    <source>
        <dbReference type="ARBA" id="ARBA00023002"/>
    </source>
</evidence>
<gene>
    <name evidence="5" type="ORF">Kalk_13295</name>
</gene>
<dbReference type="Proteomes" id="UP000235116">
    <property type="component" value="Chromosome"/>
</dbReference>
<dbReference type="GO" id="GO:0016491">
    <property type="term" value="F:oxidoreductase activity"/>
    <property type="evidence" value="ECO:0007669"/>
    <property type="project" value="UniProtKB-KW"/>
</dbReference>
<accession>A0A2K9LM78</accession>
<sequence length="186" mass="20928">MNALLKRSSNLPVDPLFLGRWSPRAFDGRSLPLDDLMTLFEAARWAPSAYNKQPWRFLYALPEDEFWPTYVSLLDPFNASWARHAGALIFLLGDTRSSSHRFDVGAAWSHIALQAHLLGYQAHAMGGIMHASVRTELAVPEYLNVEIGIAVGSEGDAGKLPDELRQREQPSDRRPLAELISRGRYR</sequence>
<dbReference type="OrthoDB" id="9802510at2"/>
<keyword evidence="6" id="KW-1185">Reference proteome</keyword>
<dbReference type="RefSeq" id="WP_101894718.1">
    <property type="nucleotide sequence ID" value="NZ_CP022684.1"/>
</dbReference>
<dbReference type="KEGG" id="kak:Kalk_13295"/>
<dbReference type="InterPro" id="IPR029479">
    <property type="entry name" value="Nitroreductase"/>
</dbReference>
<dbReference type="SUPFAM" id="SSF55469">
    <property type="entry name" value="FMN-dependent nitroreductase-like"/>
    <property type="match status" value="1"/>
</dbReference>
<dbReference type="Pfam" id="PF00881">
    <property type="entry name" value="Nitroreductase"/>
    <property type="match status" value="1"/>
</dbReference>
<feature type="domain" description="Nitroreductase" evidence="4">
    <location>
        <begin position="19"/>
        <end position="59"/>
    </location>
</feature>
<dbReference type="InterPro" id="IPR000415">
    <property type="entry name" value="Nitroreductase-like"/>
</dbReference>
<evidence type="ECO:0000259" key="4">
    <source>
        <dbReference type="Pfam" id="PF00881"/>
    </source>
</evidence>
<evidence type="ECO:0000313" key="5">
    <source>
        <dbReference type="EMBL" id="AUM13340.1"/>
    </source>
</evidence>
<name>A0A2K9LM78_9GAMM</name>
<dbReference type="PANTHER" id="PTHR43673">
    <property type="entry name" value="NAD(P)H NITROREDUCTASE YDGI-RELATED"/>
    <property type="match status" value="1"/>
</dbReference>
<dbReference type="CDD" id="cd02138">
    <property type="entry name" value="TdsD-like"/>
    <property type="match status" value="1"/>
</dbReference>
<feature type="region of interest" description="Disordered" evidence="3">
    <location>
        <begin position="158"/>
        <end position="186"/>
    </location>
</feature>
<feature type="compositionally biased region" description="Basic and acidic residues" evidence="3">
    <location>
        <begin position="158"/>
        <end position="176"/>
    </location>
</feature>
<dbReference type="AlphaFoldDB" id="A0A2K9LM78"/>
<reference evidence="6" key="1">
    <citation type="submission" date="2017-08" db="EMBL/GenBank/DDBJ databases">
        <title>Direct submision.</title>
        <authorList>
            <person name="Kim S.-J."/>
            <person name="Rhee S.-K."/>
        </authorList>
    </citation>
    <scope>NUCLEOTIDE SEQUENCE [LARGE SCALE GENOMIC DNA]</scope>
    <source>
        <strain evidence="6">GI5</strain>
    </source>
</reference>
<proteinExistence type="inferred from homology"/>
<evidence type="ECO:0000256" key="3">
    <source>
        <dbReference type="SAM" id="MobiDB-lite"/>
    </source>
</evidence>
<dbReference type="PANTHER" id="PTHR43673:SF10">
    <property type="entry name" value="NADH DEHYDROGENASE_NAD(P)H NITROREDUCTASE XCC3605-RELATED"/>
    <property type="match status" value="1"/>
</dbReference>
<comment type="similarity">
    <text evidence="1">Belongs to the nitroreductase family.</text>
</comment>
<keyword evidence="2" id="KW-0560">Oxidoreductase</keyword>
<evidence type="ECO:0000256" key="1">
    <source>
        <dbReference type="ARBA" id="ARBA00007118"/>
    </source>
</evidence>
<dbReference type="Gene3D" id="3.40.109.10">
    <property type="entry name" value="NADH Oxidase"/>
    <property type="match status" value="1"/>
</dbReference>
<organism evidence="5 6">
    <name type="scientific">Ketobacter alkanivorans</name>
    <dbReference type="NCBI Taxonomy" id="1917421"/>
    <lineage>
        <taxon>Bacteria</taxon>
        <taxon>Pseudomonadati</taxon>
        <taxon>Pseudomonadota</taxon>
        <taxon>Gammaproteobacteria</taxon>
        <taxon>Pseudomonadales</taxon>
        <taxon>Ketobacteraceae</taxon>
        <taxon>Ketobacter</taxon>
    </lineage>
</organism>
<evidence type="ECO:0000313" key="6">
    <source>
        <dbReference type="Proteomes" id="UP000235116"/>
    </source>
</evidence>
<dbReference type="EMBL" id="CP022684">
    <property type="protein sequence ID" value="AUM13340.1"/>
    <property type="molecule type" value="Genomic_DNA"/>
</dbReference>
<protein>
    <recommendedName>
        <fullName evidence="4">Nitroreductase domain-containing protein</fullName>
    </recommendedName>
</protein>